<feature type="domain" description="ABC transporter" evidence="8">
    <location>
        <begin position="59"/>
        <end position="315"/>
    </location>
</feature>
<dbReference type="PANTHER" id="PTHR43297:SF2">
    <property type="entry name" value="DIPEPTIDE TRANSPORT ATP-BINDING PROTEIN DPPD"/>
    <property type="match status" value="1"/>
</dbReference>
<dbReference type="GO" id="GO:0015833">
    <property type="term" value="P:peptide transport"/>
    <property type="evidence" value="ECO:0007669"/>
    <property type="project" value="InterPro"/>
</dbReference>
<dbReference type="InterPro" id="IPR003439">
    <property type="entry name" value="ABC_transporter-like_ATP-bd"/>
</dbReference>
<evidence type="ECO:0000256" key="2">
    <source>
        <dbReference type="ARBA" id="ARBA00005417"/>
    </source>
</evidence>
<organism evidence="9 10">
    <name type="scientific">Herbinix luporum</name>
    <dbReference type="NCBI Taxonomy" id="1679721"/>
    <lineage>
        <taxon>Bacteria</taxon>
        <taxon>Bacillati</taxon>
        <taxon>Bacillota</taxon>
        <taxon>Clostridia</taxon>
        <taxon>Lachnospirales</taxon>
        <taxon>Lachnospiraceae</taxon>
        <taxon>Herbinix</taxon>
    </lineage>
</organism>
<dbReference type="CDD" id="cd03257">
    <property type="entry name" value="ABC_NikE_OppD_transporters"/>
    <property type="match status" value="1"/>
</dbReference>
<keyword evidence="7" id="KW-0472">Membrane</keyword>
<dbReference type="PROSITE" id="PS00211">
    <property type="entry name" value="ABC_TRANSPORTER_1"/>
    <property type="match status" value="1"/>
</dbReference>
<dbReference type="GO" id="GO:0005524">
    <property type="term" value="F:ATP binding"/>
    <property type="evidence" value="ECO:0007669"/>
    <property type="project" value="UniProtKB-KW"/>
</dbReference>
<name>A0A0K8J3C0_9FIRM</name>
<evidence type="ECO:0000256" key="6">
    <source>
        <dbReference type="ARBA" id="ARBA00022840"/>
    </source>
</evidence>
<dbReference type="GO" id="GO:0016887">
    <property type="term" value="F:ATP hydrolysis activity"/>
    <property type="evidence" value="ECO:0007669"/>
    <property type="project" value="InterPro"/>
</dbReference>
<gene>
    <name evidence="9" type="primary">appD</name>
    <name evidence="9" type="ORF">SD1D_0435</name>
</gene>
<dbReference type="PANTHER" id="PTHR43297">
    <property type="entry name" value="OLIGOPEPTIDE TRANSPORT ATP-BINDING PROTEIN APPD"/>
    <property type="match status" value="1"/>
</dbReference>
<dbReference type="Gene3D" id="3.40.50.300">
    <property type="entry name" value="P-loop containing nucleotide triphosphate hydrolases"/>
    <property type="match status" value="1"/>
</dbReference>
<dbReference type="InterPro" id="IPR003593">
    <property type="entry name" value="AAA+_ATPase"/>
</dbReference>
<keyword evidence="5" id="KW-0547">Nucleotide-binding</keyword>
<evidence type="ECO:0000256" key="1">
    <source>
        <dbReference type="ARBA" id="ARBA00004202"/>
    </source>
</evidence>
<dbReference type="InterPro" id="IPR050388">
    <property type="entry name" value="ABC_Ni/Peptide_Import"/>
</dbReference>
<proteinExistence type="inferred from homology"/>
<dbReference type="NCBIfam" id="TIGR01727">
    <property type="entry name" value="oligo_HPY"/>
    <property type="match status" value="1"/>
</dbReference>
<evidence type="ECO:0000256" key="5">
    <source>
        <dbReference type="ARBA" id="ARBA00022741"/>
    </source>
</evidence>
<dbReference type="Pfam" id="PF08352">
    <property type="entry name" value="oligo_HPY"/>
    <property type="match status" value="1"/>
</dbReference>
<evidence type="ECO:0000313" key="10">
    <source>
        <dbReference type="Proteomes" id="UP000196053"/>
    </source>
</evidence>
<evidence type="ECO:0000256" key="7">
    <source>
        <dbReference type="ARBA" id="ARBA00023136"/>
    </source>
</evidence>
<evidence type="ECO:0000259" key="8">
    <source>
        <dbReference type="PROSITE" id="PS50893"/>
    </source>
</evidence>
<evidence type="ECO:0000313" key="9">
    <source>
        <dbReference type="EMBL" id="CUH91987.1"/>
    </source>
</evidence>
<evidence type="ECO:0000256" key="4">
    <source>
        <dbReference type="ARBA" id="ARBA00022475"/>
    </source>
</evidence>
<dbReference type="InterPro" id="IPR027417">
    <property type="entry name" value="P-loop_NTPase"/>
</dbReference>
<dbReference type="AlphaFoldDB" id="A0A0K8J3C0"/>
<protein>
    <submittedName>
        <fullName evidence="9">Oligopeptide transport ATP-binding protein AppD</fullName>
    </submittedName>
</protein>
<dbReference type="KEGG" id="hsd:SD1D_0435"/>
<accession>A0A0K8J3C0</accession>
<dbReference type="GO" id="GO:0005886">
    <property type="term" value="C:plasma membrane"/>
    <property type="evidence" value="ECO:0007669"/>
    <property type="project" value="UniProtKB-SubCell"/>
</dbReference>
<reference evidence="10" key="1">
    <citation type="submission" date="2015-09" db="EMBL/GenBank/DDBJ databases">
        <authorList>
            <person name="Wibberg D."/>
        </authorList>
    </citation>
    <scope>NUCLEOTIDE SEQUENCE [LARGE SCALE GENOMIC DNA]</scope>
    <source>
        <strain evidence="10">SD1D</strain>
    </source>
</reference>
<keyword evidence="10" id="KW-1185">Reference proteome</keyword>
<dbReference type="EMBL" id="LN879430">
    <property type="protein sequence ID" value="CUH91987.1"/>
    <property type="molecule type" value="Genomic_DNA"/>
</dbReference>
<sequence length="390" mass="43967">MALFKNKKVKDVNYISAKESRRISRENRKITSEIEKKRNRKNVPREEYITKMRDPNNVLEFDNLHTYFFTDIGTVKSVDGVSFDIPLGKTVGVVGESGCGKSVTSLSAMQLVQRPQGQIVSGSIRFNTGKEVYDIAKTPTYEMQKLRGNMISMIFQEPMTSLNPVFRIGTQLDEVIELHNENMSKAEIKARSIEMLEMVGIANSEGVYKMYPHELSGGMRQRVMIAMGLACNPRLIIADEPTTALDVTIQAQILDLLRNLKDKINSSIMLITHDLGVIAEMADYVVVMYAGRVVERGTAEEIFKNPSHPYTIGLMNSKPVVGKKVDRLYSIPGKVPNPVDMPNYCYFRDRCDKCIKKCDGAYPEEIYLSPTHAVSCYLYYDKKGALENGN</sequence>
<keyword evidence="4" id="KW-1003">Cell membrane</keyword>
<dbReference type="SMART" id="SM00382">
    <property type="entry name" value="AAA"/>
    <property type="match status" value="1"/>
</dbReference>
<dbReference type="RefSeq" id="WP_058257404.1">
    <property type="nucleotide sequence ID" value="NZ_DUPS01000021.1"/>
</dbReference>
<evidence type="ECO:0000256" key="3">
    <source>
        <dbReference type="ARBA" id="ARBA00022448"/>
    </source>
</evidence>
<dbReference type="InterPro" id="IPR013563">
    <property type="entry name" value="Oligopep_ABC_C"/>
</dbReference>
<keyword evidence="3" id="KW-0813">Transport</keyword>
<dbReference type="OrthoDB" id="9806285at2"/>
<dbReference type="InterPro" id="IPR017871">
    <property type="entry name" value="ABC_transporter-like_CS"/>
</dbReference>
<comment type="subcellular location">
    <subcellularLocation>
        <location evidence="1">Cell membrane</location>
        <topology evidence="1">Peripheral membrane protein</topology>
    </subcellularLocation>
</comment>
<comment type="similarity">
    <text evidence="2">Belongs to the ABC transporter superfamily.</text>
</comment>
<dbReference type="PROSITE" id="PS50893">
    <property type="entry name" value="ABC_TRANSPORTER_2"/>
    <property type="match status" value="1"/>
</dbReference>
<dbReference type="Pfam" id="PF00005">
    <property type="entry name" value="ABC_tran"/>
    <property type="match status" value="1"/>
</dbReference>
<dbReference type="SUPFAM" id="SSF52540">
    <property type="entry name" value="P-loop containing nucleoside triphosphate hydrolases"/>
    <property type="match status" value="1"/>
</dbReference>
<keyword evidence="6 9" id="KW-0067">ATP-binding</keyword>
<dbReference type="Proteomes" id="UP000196053">
    <property type="component" value="Chromosome I"/>
</dbReference>
<dbReference type="FunFam" id="3.40.50.300:FF:000016">
    <property type="entry name" value="Oligopeptide ABC transporter ATP-binding component"/>
    <property type="match status" value="1"/>
</dbReference>